<feature type="domain" description="GGDEF" evidence="3">
    <location>
        <begin position="207"/>
        <end position="341"/>
    </location>
</feature>
<dbReference type="PANTHER" id="PTHR45138:SF9">
    <property type="entry name" value="DIGUANYLATE CYCLASE DGCM-RELATED"/>
    <property type="match status" value="1"/>
</dbReference>
<reference evidence="4 5" key="1">
    <citation type="submission" date="2019-01" db="EMBL/GenBank/DDBJ databases">
        <title>Vibrio BEI176 sp. nov, a marine bacterium isolated from China: eastern marignal seas.</title>
        <authorList>
            <person name="Li B."/>
        </authorList>
    </citation>
    <scope>NUCLEOTIDE SEQUENCE [LARGE SCALE GENOMIC DNA]</scope>
    <source>
        <strain evidence="4 5">BEI176</strain>
    </source>
</reference>
<organism evidence="4 5">
    <name type="scientific">Vibrio ouci</name>
    <dbReference type="NCBI Taxonomy" id="2499078"/>
    <lineage>
        <taxon>Bacteria</taxon>
        <taxon>Pseudomonadati</taxon>
        <taxon>Pseudomonadota</taxon>
        <taxon>Gammaproteobacteria</taxon>
        <taxon>Vibrionales</taxon>
        <taxon>Vibrionaceae</taxon>
        <taxon>Vibrio</taxon>
    </lineage>
</organism>
<evidence type="ECO:0000313" key="5">
    <source>
        <dbReference type="Proteomes" id="UP000297753"/>
    </source>
</evidence>
<dbReference type="PANTHER" id="PTHR45138">
    <property type="entry name" value="REGULATORY COMPONENTS OF SENSORY TRANSDUCTION SYSTEM"/>
    <property type="match status" value="1"/>
</dbReference>
<dbReference type="InterPro" id="IPR043128">
    <property type="entry name" value="Rev_trsase/Diguanyl_cyclase"/>
</dbReference>
<dbReference type="SMART" id="SM00267">
    <property type="entry name" value="GGDEF"/>
    <property type="match status" value="1"/>
</dbReference>
<evidence type="ECO:0000259" key="3">
    <source>
        <dbReference type="PROSITE" id="PS50887"/>
    </source>
</evidence>
<dbReference type="Pfam" id="PF13185">
    <property type="entry name" value="GAF_2"/>
    <property type="match status" value="1"/>
</dbReference>
<dbReference type="Proteomes" id="UP000297753">
    <property type="component" value="Unassembled WGS sequence"/>
</dbReference>
<dbReference type="Pfam" id="PF00990">
    <property type="entry name" value="GGDEF"/>
    <property type="match status" value="1"/>
</dbReference>
<proteinExistence type="predicted"/>
<evidence type="ECO:0000313" key="4">
    <source>
        <dbReference type="EMBL" id="TFH91401.1"/>
    </source>
</evidence>
<sequence>MSYLKLLTAHREVNKLLTKLALGMGRTELNRRVVELSECWFGERKASILRLDANSCRLYLESAPSLPEFYNEAIEGVAIGPQIGSCGAAAYLKQNVVVDNINTHPNWAPFTSLTEEADLHACWSVPILSSKEAVMGTFAIYSAAPSLPEPHELEVLEMLASLYAVAWEKYQLEDQLYYHARYDSLTGCLNRRALLQQANDCLNTELKYIACFFADIDKFKQINDRNGHEVGDKVLAAVGEVFNQTFEHSSLGGRYGGDEFVAFSWSDDPETFSLLAAEFNQRLQNISPVDGVTIRVSVGMAACEMTRMTSLQRLIKRADYAMYKVKHLGALDKDHSNFAQES</sequence>
<dbReference type="InterPro" id="IPR029787">
    <property type="entry name" value="Nucleotide_cyclase"/>
</dbReference>
<accession>A0A4Y8WGG7</accession>
<dbReference type="InterPro" id="IPR000160">
    <property type="entry name" value="GGDEF_dom"/>
</dbReference>
<dbReference type="AlphaFoldDB" id="A0A4Y8WGG7"/>
<dbReference type="SUPFAM" id="SSF55781">
    <property type="entry name" value="GAF domain-like"/>
    <property type="match status" value="1"/>
</dbReference>
<dbReference type="Gene3D" id="3.30.450.40">
    <property type="match status" value="1"/>
</dbReference>
<gene>
    <name evidence="4" type="ORF">ELS82_12165</name>
</gene>
<dbReference type="SMART" id="SM00065">
    <property type="entry name" value="GAF"/>
    <property type="match status" value="1"/>
</dbReference>
<evidence type="ECO:0000256" key="2">
    <source>
        <dbReference type="ARBA" id="ARBA00034247"/>
    </source>
</evidence>
<dbReference type="RefSeq" id="WP_134835708.1">
    <property type="nucleotide sequence ID" value="NZ_SATR01000016.1"/>
</dbReference>
<dbReference type="GO" id="GO:0052621">
    <property type="term" value="F:diguanylate cyclase activity"/>
    <property type="evidence" value="ECO:0007669"/>
    <property type="project" value="UniProtKB-EC"/>
</dbReference>
<dbReference type="CDD" id="cd01949">
    <property type="entry name" value="GGDEF"/>
    <property type="match status" value="1"/>
</dbReference>
<dbReference type="OrthoDB" id="9812358at2"/>
<dbReference type="GO" id="GO:1902201">
    <property type="term" value="P:negative regulation of bacterial-type flagellum-dependent cell motility"/>
    <property type="evidence" value="ECO:0007669"/>
    <property type="project" value="TreeGrafter"/>
</dbReference>
<dbReference type="EMBL" id="SATR01000016">
    <property type="protein sequence ID" value="TFH91401.1"/>
    <property type="molecule type" value="Genomic_DNA"/>
</dbReference>
<protein>
    <recommendedName>
        <fullName evidence="1">diguanylate cyclase</fullName>
        <ecNumber evidence="1">2.7.7.65</ecNumber>
    </recommendedName>
</protein>
<dbReference type="Gene3D" id="3.30.70.270">
    <property type="match status" value="1"/>
</dbReference>
<dbReference type="SUPFAM" id="SSF55073">
    <property type="entry name" value="Nucleotide cyclase"/>
    <property type="match status" value="1"/>
</dbReference>
<dbReference type="GO" id="GO:0005886">
    <property type="term" value="C:plasma membrane"/>
    <property type="evidence" value="ECO:0007669"/>
    <property type="project" value="TreeGrafter"/>
</dbReference>
<dbReference type="PROSITE" id="PS50887">
    <property type="entry name" value="GGDEF"/>
    <property type="match status" value="1"/>
</dbReference>
<dbReference type="NCBIfam" id="TIGR00254">
    <property type="entry name" value="GGDEF"/>
    <property type="match status" value="1"/>
</dbReference>
<name>A0A4Y8WGG7_9VIBR</name>
<dbReference type="InterPro" id="IPR029016">
    <property type="entry name" value="GAF-like_dom_sf"/>
</dbReference>
<dbReference type="InterPro" id="IPR050469">
    <property type="entry name" value="Diguanylate_Cyclase"/>
</dbReference>
<comment type="catalytic activity">
    <reaction evidence="2">
        <text>2 GTP = 3',3'-c-di-GMP + 2 diphosphate</text>
        <dbReference type="Rhea" id="RHEA:24898"/>
        <dbReference type="ChEBI" id="CHEBI:33019"/>
        <dbReference type="ChEBI" id="CHEBI:37565"/>
        <dbReference type="ChEBI" id="CHEBI:58805"/>
        <dbReference type="EC" id="2.7.7.65"/>
    </reaction>
</comment>
<evidence type="ECO:0000256" key="1">
    <source>
        <dbReference type="ARBA" id="ARBA00012528"/>
    </source>
</evidence>
<dbReference type="InterPro" id="IPR003018">
    <property type="entry name" value="GAF"/>
</dbReference>
<comment type="caution">
    <text evidence="4">The sequence shown here is derived from an EMBL/GenBank/DDBJ whole genome shotgun (WGS) entry which is preliminary data.</text>
</comment>
<dbReference type="EC" id="2.7.7.65" evidence="1"/>
<keyword evidence="5" id="KW-1185">Reference proteome</keyword>
<dbReference type="GO" id="GO:0043709">
    <property type="term" value="P:cell adhesion involved in single-species biofilm formation"/>
    <property type="evidence" value="ECO:0007669"/>
    <property type="project" value="TreeGrafter"/>
</dbReference>